<dbReference type="GO" id="GO:0005524">
    <property type="term" value="F:ATP binding"/>
    <property type="evidence" value="ECO:0007669"/>
    <property type="project" value="UniProtKB-KW"/>
</dbReference>
<evidence type="ECO:0000256" key="5">
    <source>
        <dbReference type="ARBA" id="ARBA00022763"/>
    </source>
</evidence>
<dbReference type="GO" id="GO:0009432">
    <property type="term" value="P:SOS response"/>
    <property type="evidence" value="ECO:0007669"/>
    <property type="project" value="TreeGrafter"/>
</dbReference>
<evidence type="ECO:0000256" key="2">
    <source>
        <dbReference type="ARBA" id="ARBA00009441"/>
    </source>
</evidence>
<dbReference type="SUPFAM" id="SSF52540">
    <property type="entry name" value="P-loop containing nucleoside triphosphate hydrolases"/>
    <property type="match status" value="1"/>
</dbReference>
<evidence type="ECO:0000313" key="12">
    <source>
        <dbReference type="EMBL" id="HIU02030.1"/>
    </source>
</evidence>
<proteinExistence type="inferred from homology"/>
<dbReference type="InterPro" id="IPR004604">
    <property type="entry name" value="DNA_recomb/repair_RecN"/>
</dbReference>
<evidence type="ECO:0000256" key="4">
    <source>
        <dbReference type="ARBA" id="ARBA00022741"/>
    </source>
</evidence>
<dbReference type="PANTHER" id="PTHR11059">
    <property type="entry name" value="DNA REPAIR PROTEIN RECN"/>
    <property type="match status" value="1"/>
</dbReference>
<dbReference type="PIRSF" id="PIRSF003128">
    <property type="entry name" value="RecN"/>
    <property type="match status" value="1"/>
</dbReference>
<evidence type="ECO:0000256" key="3">
    <source>
        <dbReference type="ARBA" id="ARBA00021315"/>
    </source>
</evidence>
<dbReference type="Proteomes" id="UP000824164">
    <property type="component" value="Unassembled WGS sequence"/>
</dbReference>
<evidence type="ECO:0000256" key="10">
    <source>
        <dbReference type="SAM" id="Coils"/>
    </source>
</evidence>
<comment type="similarity">
    <text evidence="2 9">Belongs to the RecN family.</text>
</comment>
<gene>
    <name evidence="12" type="primary">recN</name>
    <name evidence="12" type="ORF">IAB63_02120</name>
</gene>
<evidence type="ECO:0000313" key="13">
    <source>
        <dbReference type="Proteomes" id="UP000824164"/>
    </source>
</evidence>
<dbReference type="GO" id="GO:0006310">
    <property type="term" value="P:DNA recombination"/>
    <property type="evidence" value="ECO:0007669"/>
    <property type="project" value="InterPro"/>
</dbReference>
<dbReference type="Gene3D" id="3.40.50.300">
    <property type="entry name" value="P-loop containing nucleotide triphosphate hydrolases"/>
    <property type="match status" value="2"/>
</dbReference>
<reference evidence="12" key="2">
    <citation type="journal article" date="2021" name="PeerJ">
        <title>Extensive microbial diversity within the chicken gut microbiome revealed by metagenomics and culture.</title>
        <authorList>
            <person name="Gilroy R."/>
            <person name="Ravi A."/>
            <person name="Getino M."/>
            <person name="Pursley I."/>
            <person name="Horton D.L."/>
            <person name="Alikhan N.F."/>
            <person name="Baker D."/>
            <person name="Gharbi K."/>
            <person name="Hall N."/>
            <person name="Watson M."/>
            <person name="Adriaenssens E.M."/>
            <person name="Foster-Nyarko E."/>
            <person name="Jarju S."/>
            <person name="Secka A."/>
            <person name="Antonio M."/>
            <person name="Oren A."/>
            <person name="Chaudhuri R.R."/>
            <person name="La Ragione R."/>
            <person name="Hildebrand F."/>
            <person name="Pallen M.J."/>
        </authorList>
    </citation>
    <scope>NUCLEOTIDE SEQUENCE</scope>
    <source>
        <strain evidence="12">CHK187-14744</strain>
    </source>
</reference>
<comment type="caution">
    <text evidence="12">The sequence shown here is derived from an EMBL/GenBank/DDBJ whole genome shotgun (WGS) entry which is preliminary data.</text>
</comment>
<name>A0A9D1KX27_9FIRM</name>
<dbReference type="InterPro" id="IPR003395">
    <property type="entry name" value="RecF/RecN/SMC_N"/>
</dbReference>
<organism evidence="12 13">
    <name type="scientific">Candidatus Onthocola gallistercoris</name>
    <dbReference type="NCBI Taxonomy" id="2840876"/>
    <lineage>
        <taxon>Bacteria</taxon>
        <taxon>Bacillati</taxon>
        <taxon>Bacillota</taxon>
        <taxon>Bacilli</taxon>
        <taxon>Candidatus Onthocola</taxon>
    </lineage>
</organism>
<keyword evidence="5 9" id="KW-0227">DNA damage</keyword>
<evidence type="ECO:0000256" key="8">
    <source>
        <dbReference type="ARBA" id="ARBA00033408"/>
    </source>
</evidence>
<keyword evidence="4" id="KW-0547">Nucleotide-binding</keyword>
<reference evidence="12" key="1">
    <citation type="submission" date="2020-10" db="EMBL/GenBank/DDBJ databases">
        <authorList>
            <person name="Gilroy R."/>
        </authorList>
    </citation>
    <scope>NUCLEOTIDE SEQUENCE</scope>
    <source>
        <strain evidence="12">CHK187-14744</strain>
    </source>
</reference>
<dbReference type="GO" id="GO:0043590">
    <property type="term" value="C:bacterial nucleoid"/>
    <property type="evidence" value="ECO:0007669"/>
    <property type="project" value="TreeGrafter"/>
</dbReference>
<evidence type="ECO:0000256" key="6">
    <source>
        <dbReference type="ARBA" id="ARBA00022840"/>
    </source>
</evidence>
<evidence type="ECO:0000259" key="11">
    <source>
        <dbReference type="Pfam" id="PF02463"/>
    </source>
</evidence>
<evidence type="ECO:0000256" key="7">
    <source>
        <dbReference type="ARBA" id="ARBA00023204"/>
    </source>
</evidence>
<feature type="coiled-coil region" evidence="10">
    <location>
        <begin position="337"/>
        <end position="371"/>
    </location>
</feature>
<dbReference type="GO" id="GO:0006281">
    <property type="term" value="P:DNA repair"/>
    <property type="evidence" value="ECO:0007669"/>
    <property type="project" value="UniProtKB-KW"/>
</dbReference>
<comment type="function">
    <text evidence="1 9">May be involved in recombinational repair of damaged DNA.</text>
</comment>
<accession>A0A9D1KX27</accession>
<feature type="domain" description="RecF/RecN/SMC N-terminal" evidence="11">
    <location>
        <begin position="5"/>
        <end position="511"/>
    </location>
</feature>
<evidence type="ECO:0000256" key="1">
    <source>
        <dbReference type="ARBA" id="ARBA00003618"/>
    </source>
</evidence>
<dbReference type="AlphaFoldDB" id="A0A9D1KX27"/>
<dbReference type="NCBIfam" id="TIGR00634">
    <property type="entry name" value="recN"/>
    <property type="match status" value="1"/>
</dbReference>
<dbReference type="CDD" id="cd03241">
    <property type="entry name" value="ABC_RecN"/>
    <property type="match status" value="2"/>
</dbReference>
<dbReference type="FunFam" id="3.40.50.300:FF:000356">
    <property type="entry name" value="DNA repair protein RecN"/>
    <property type="match status" value="1"/>
</dbReference>
<dbReference type="EMBL" id="DVLT01000014">
    <property type="protein sequence ID" value="HIU02030.1"/>
    <property type="molecule type" value="Genomic_DNA"/>
</dbReference>
<dbReference type="PANTHER" id="PTHR11059:SF0">
    <property type="entry name" value="DNA REPAIR PROTEIN RECN"/>
    <property type="match status" value="1"/>
</dbReference>
<keyword evidence="7 9" id="KW-0234">DNA repair</keyword>
<keyword evidence="10" id="KW-0175">Coiled coil</keyword>
<protein>
    <recommendedName>
        <fullName evidence="3 9">DNA repair protein RecN</fullName>
    </recommendedName>
    <alternativeName>
        <fullName evidence="8 9">Recombination protein N</fullName>
    </alternativeName>
</protein>
<keyword evidence="6" id="KW-0067">ATP-binding</keyword>
<dbReference type="Pfam" id="PF02463">
    <property type="entry name" value="SMC_N"/>
    <property type="match status" value="1"/>
</dbReference>
<sequence>MLLNIHVKNLALIDEVDVSFKDHLNILTGETGAGKSVLIGSVHMALGGRMSKDMIRKGAQEAVAELFFTTDNQEILERLASMDIPLDGDQIAISRRLTRNRSVCRINGELVSAAALREIGSLLMDLHGQHENQSLLDESRHILMLDRFLQKGHEELFEQMGQAYGEYRRLKEEALSAKTDSESRAREMAYIRYEVDEIEEARLQDGEDEQLEADYRRMLHGRQILESMTQIHQMTGYDSGDTAGEQLGRALRIMAGVEEYDEAISPLKSQLEDVENLLNDFNRELSAYISGLSFSEDDFKATEERLDQINRLKSKYGPTIPAIKEYVQKRREELDKLEHYETYLEELDESLKKAEEKVEKQSDQLHSLRQRAAGILEGKIEAALKDLNFNDVRFHIHISDSDHYTRLGKDKVLFLIAPNRGEDLKPLDQIASGGELSRMMLALKTVLADSDAIETLIFDEIDAGISGRTAQKVAEKLAQISRARQVLCITHLPQIAAMADNHYLIEKHTEGERTITTVHELSDEEKVEEIGRLTGGVEITRSVRESAAEMKKMAEQFRKTCLK</sequence>
<evidence type="ECO:0000256" key="9">
    <source>
        <dbReference type="PIRNR" id="PIRNR003128"/>
    </source>
</evidence>
<dbReference type="InterPro" id="IPR027417">
    <property type="entry name" value="P-loop_NTPase"/>
</dbReference>